<name>A0A7N0VCF0_KALFE</name>
<dbReference type="Proteomes" id="UP000594263">
    <property type="component" value="Unplaced"/>
</dbReference>
<dbReference type="EnsemblPlants" id="Kaladp0588s0005.1.v1.1">
    <property type="protein sequence ID" value="Kaladp0588s0005.1.v1.1.CDS.1"/>
    <property type="gene ID" value="Kaladp0588s0005.v1.1"/>
</dbReference>
<evidence type="ECO:0000313" key="1">
    <source>
        <dbReference type="EnsemblPlants" id="Kaladp0588s0005.1.v1.1.CDS.1"/>
    </source>
</evidence>
<proteinExistence type="predicted"/>
<evidence type="ECO:0000313" key="2">
    <source>
        <dbReference type="Proteomes" id="UP000594263"/>
    </source>
</evidence>
<dbReference type="AlphaFoldDB" id="A0A7N0VCF0"/>
<dbReference type="Gramene" id="Kaladp0588s0005.1.v1.1">
    <property type="protein sequence ID" value="Kaladp0588s0005.1.v1.1.CDS.1"/>
    <property type="gene ID" value="Kaladp0588s0005.v1.1"/>
</dbReference>
<accession>A0A7N0VCF0</accession>
<keyword evidence="2" id="KW-1185">Reference proteome</keyword>
<protein>
    <submittedName>
        <fullName evidence="1">Uncharacterized protein</fullName>
    </submittedName>
</protein>
<reference evidence="1" key="1">
    <citation type="submission" date="2021-01" db="UniProtKB">
        <authorList>
            <consortium name="EnsemblPlants"/>
        </authorList>
    </citation>
    <scope>IDENTIFICATION</scope>
</reference>
<sequence>MYGQPTSPLQCFSILFFFNASGFIIRRVSTAISGDDALVTATAFTRMGKGSSYGVGVKLGLIRAEYAVDHNSGMGAILKIVICYPFLKFYN</sequence>
<organism evidence="1 2">
    <name type="scientific">Kalanchoe fedtschenkoi</name>
    <name type="common">Lavender scallops</name>
    <name type="synonym">South American air plant</name>
    <dbReference type="NCBI Taxonomy" id="63787"/>
    <lineage>
        <taxon>Eukaryota</taxon>
        <taxon>Viridiplantae</taxon>
        <taxon>Streptophyta</taxon>
        <taxon>Embryophyta</taxon>
        <taxon>Tracheophyta</taxon>
        <taxon>Spermatophyta</taxon>
        <taxon>Magnoliopsida</taxon>
        <taxon>eudicotyledons</taxon>
        <taxon>Gunneridae</taxon>
        <taxon>Pentapetalae</taxon>
        <taxon>Saxifragales</taxon>
        <taxon>Crassulaceae</taxon>
        <taxon>Kalanchoe</taxon>
    </lineage>
</organism>